<dbReference type="EMBL" id="QREG01000028">
    <property type="protein sequence ID" value="RED92859.1"/>
    <property type="molecule type" value="Genomic_DNA"/>
</dbReference>
<sequence length="139" mass="15852">MNKSNIIGTIVGTVAAAIIGLLIQNYFNKPVSFDQAMMQVASKLNRSYPIMIDSETRLDNAIALPNNKFQYNYTLVNYTIDEIDIQQLRDNIEPGIINNVRTNPDLKTFREQAVSMVYAYKDKNSEHLLKIEVSSDQYN</sequence>
<dbReference type="AlphaFoldDB" id="A0A3D9KYQ1"/>
<keyword evidence="3" id="KW-1185">Reference proteome</keyword>
<keyword evidence="1" id="KW-1133">Transmembrane helix</keyword>
<gene>
    <name evidence="2" type="ORF">C7460_12878</name>
</gene>
<proteinExistence type="predicted"/>
<evidence type="ECO:0000313" key="3">
    <source>
        <dbReference type="Proteomes" id="UP000256779"/>
    </source>
</evidence>
<evidence type="ECO:0000256" key="1">
    <source>
        <dbReference type="SAM" id="Phobius"/>
    </source>
</evidence>
<keyword evidence="1" id="KW-0472">Membrane</keyword>
<comment type="caution">
    <text evidence="2">The sequence shown here is derived from an EMBL/GenBank/DDBJ whole genome shotgun (WGS) entry which is preliminary data.</text>
</comment>
<dbReference type="OrthoDB" id="965642at2"/>
<evidence type="ECO:0000313" key="2">
    <source>
        <dbReference type="EMBL" id="RED92859.1"/>
    </source>
</evidence>
<dbReference type="RefSeq" id="WP_115870149.1">
    <property type="nucleotide sequence ID" value="NZ_QREG01000028.1"/>
</dbReference>
<reference evidence="2 3" key="1">
    <citation type="submission" date="2018-07" db="EMBL/GenBank/DDBJ databases">
        <title>Genomic Encyclopedia of Type Strains, Phase IV (KMG-IV): sequencing the most valuable type-strain genomes for metagenomic binning, comparative biology and taxonomic classification.</title>
        <authorList>
            <person name="Goeker M."/>
        </authorList>
    </citation>
    <scope>NUCLEOTIDE SEQUENCE [LARGE SCALE GENOMIC DNA]</scope>
    <source>
        <strain evidence="2 3">DSM 4134</strain>
    </source>
</reference>
<dbReference type="Gene3D" id="3.30.300.250">
    <property type="match status" value="1"/>
</dbReference>
<organism evidence="2 3">
    <name type="scientific">Marinoscillum furvescens DSM 4134</name>
    <dbReference type="NCBI Taxonomy" id="1122208"/>
    <lineage>
        <taxon>Bacteria</taxon>
        <taxon>Pseudomonadati</taxon>
        <taxon>Bacteroidota</taxon>
        <taxon>Cytophagia</taxon>
        <taxon>Cytophagales</taxon>
        <taxon>Reichenbachiellaceae</taxon>
        <taxon>Marinoscillum</taxon>
    </lineage>
</organism>
<dbReference type="Proteomes" id="UP000256779">
    <property type="component" value="Unassembled WGS sequence"/>
</dbReference>
<accession>A0A3D9KYQ1</accession>
<name>A0A3D9KYQ1_MARFU</name>
<keyword evidence="1" id="KW-0812">Transmembrane</keyword>
<protein>
    <submittedName>
        <fullName evidence="2">Uncharacterized protein</fullName>
    </submittedName>
</protein>
<feature type="transmembrane region" description="Helical" evidence="1">
    <location>
        <begin position="6"/>
        <end position="27"/>
    </location>
</feature>